<dbReference type="GO" id="GO:0016301">
    <property type="term" value="F:kinase activity"/>
    <property type="evidence" value="ECO:0007669"/>
    <property type="project" value="UniProtKB-KW"/>
</dbReference>
<keyword evidence="7" id="KW-0067">ATP-binding</keyword>
<dbReference type="Gene3D" id="1.20.5.1930">
    <property type="match status" value="1"/>
</dbReference>
<dbReference type="InterPro" id="IPR011712">
    <property type="entry name" value="Sig_transdc_His_kin_sub3_dim/P"/>
</dbReference>
<comment type="caution">
    <text evidence="11">The sequence shown here is derived from an EMBL/GenBank/DDBJ whole genome shotgun (WGS) entry which is preliminary data.</text>
</comment>
<feature type="transmembrane region" description="Helical" evidence="9">
    <location>
        <begin position="83"/>
        <end position="100"/>
    </location>
</feature>
<dbReference type="EC" id="2.7.13.3" evidence="2"/>
<evidence type="ECO:0000256" key="9">
    <source>
        <dbReference type="SAM" id="Phobius"/>
    </source>
</evidence>
<feature type="transmembrane region" description="Helical" evidence="9">
    <location>
        <begin position="36"/>
        <end position="53"/>
    </location>
</feature>
<evidence type="ECO:0000313" key="12">
    <source>
        <dbReference type="Proteomes" id="UP001239759"/>
    </source>
</evidence>
<keyword evidence="12" id="KW-1185">Reference proteome</keyword>
<feature type="transmembrane region" description="Helical" evidence="9">
    <location>
        <begin position="12"/>
        <end position="30"/>
    </location>
</feature>
<evidence type="ECO:0000256" key="7">
    <source>
        <dbReference type="ARBA" id="ARBA00022840"/>
    </source>
</evidence>
<feature type="transmembrane region" description="Helical" evidence="9">
    <location>
        <begin position="58"/>
        <end position="77"/>
    </location>
</feature>
<feature type="transmembrane region" description="Helical" evidence="9">
    <location>
        <begin position="142"/>
        <end position="160"/>
    </location>
</feature>
<reference evidence="11 12" key="1">
    <citation type="submission" date="2023-05" db="EMBL/GenBank/DDBJ databases">
        <title>Metabolic capabilities are highly conserved among human nasal-associated Corynebacterium species in pangenomic analyses.</title>
        <authorList>
            <person name="Tran T.H."/>
            <person name="Roberts A.Q."/>
            <person name="Escapa I.F."/>
            <person name="Gao W."/>
            <person name="Conlan S."/>
            <person name="Kong H."/>
            <person name="Segre J.A."/>
            <person name="Kelly M.S."/>
            <person name="Lemon K.P."/>
        </authorList>
    </citation>
    <scope>NUCLEOTIDE SEQUENCE [LARGE SCALE GENOMIC DNA]</scope>
    <source>
        <strain evidence="11 12">KPL3772</strain>
    </source>
</reference>
<keyword evidence="9" id="KW-1133">Transmembrane helix</keyword>
<keyword evidence="3" id="KW-0597">Phosphoprotein</keyword>
<dbReference type="Proteomes" id="UP001239759">
    <property type="component" value="Unassembled WGS sequence"/>
</dbReference>
<evidence type="ECO:0000256" key="3">
    <source>
        <dbReference type="ARBA" id="ARBA00022553"/>
    </source>
</evidence>
<evidence type="ECO:0000256" key="4">
    <source>
        <dbReference type="ARBA" id="ARBA00022679"/>
    </source>
</evidence>
<name>A0ABT7FU98_9CORY</name>
<dbReference type="Pfam" id="PF07730">
    <property type="entry name" value="HisKA_3"/>
    <property type="match status" value="1"/>
</dbReference>
<evidence type="ECO:0000256" key="6">
    <source>
        <dbReference type="ARBA" id="ARBA00022777"/>
    </source>
</evidence>
<dbReference type="PANTHER" id="PTHR24421:SF10">
    <property type="entry name" value="NITRATE_NITRITE SENSOR PROTEIN NARQ"/>
    <property type="match status" value="1"/>
</dbReference>
<accession>A0ABT7FU98</accession>
<dbReference type="InterPro" id="IPR036890">
    <property type="entry name" value="HATPase_C_sf"/>
</dbReference>
<evidence type="ECO:0000259" key="10">
    <source>
        <dbReference type="Pfam" id="PF07730"/>
    </source>
</evidence>
<evidence type="ECO:0000256" key="5">
    <source>
        <dbReference type="ARBA" id="ARBA00022741"/>
    </source>
</evidence>
<gene>
    <name evidence="11" type="ORF">QPX23_02260</name>
</gene>
<dbReference type="Gene3D" id="3.30.565.10">
    <property type="entry name" value="Histidine kinase-like ATPase, C-terminal domain"/>
    <property type="match status" value="1"/>
</dbReference>
<keyword evidence="9" id="KW-0812">Transmembrane</keyword>
<comment type="catalytic activity">
    <reaction evidence="1">
        <text>ATP + protein L-histidine = ADP + protein N-phospho-L-histidine.</text>
        <dbReference type="EC" id="2.7.13.3"/>
    </reaction>
</comment>
<feature type="domain" description="Signal transduction histidine kinase subgroup 3 dimerisation and phosphoacceptor" evidence="10">
    <location>
        <begin position="192"/>
        <end position="261"/>
    </location>
</feature>
<dbReference type="PANTHER" id="PTHR24421">
    <property type="entry name" value="NITRATE/NITRITE SENSOR PROTEIN NARX-RELATED"/>
    <property type="match status" value="1"/>
</dbReference>
<keyword evidence="5" id="KW-0547">Nucleotide-binding</keyword>
<keyword evidence="9" id="KW-0472">Membrane</keyword>
<evidence type="ECO:0000256" key="2">
    <source>
        <dbReference type="ARBA" id="ARBA00012438"/>
    </source>
</evidence>
<evidence type="ECO:0000256" key="1">
    <source>
        <dbReference type="ARBA" id="ARBA00000085"/>
    </source>
</evidence>
<keyword evidence="8" id="KW-0902">Two-component regulatory system</keyword>
<dbReference type="CDD" id="cd16917">
    <property type="entry name" value="HATPase_UhpB-NarQ-NarX-like"/>
    <property type="match status" value="1"/>
</dbReference>
<dbReference type="InterPro" id="IPR050482">
    <property type="entry name" value="Sensor_HK_TwoCompSys"/>
</dbReference>
<dbReference type="RefSeq" id="WP_259802912.1">
    <property type="nucleotide sequence ID" value="NZ_JALXMR010000012.1"/>
</dbReference>
<protein>
    <recommendedName>
        <fullName evidence="2">histidine kinase</fullName>
        <ecNumber evidence="2">2.7.13.3</ecNumber>
    </recommendedName>
</protein>
<proteinExistence type="predicted"/>
<keyword evidence="6 11" id="KW-0418">Kinase</keyword>
<evidence type="ECO:0000256" key="8">
    <source>
        <dbReference type="ARBA" id="ARBA00023012"/>
    </source>
</evidence>
<organism evidence="11 12">
    <name type="scientific">Corynebacterium pseudodiphtheriticum</name>
    <dbReference type="NCBI Taxonomy" id="37637"/>
    <lineage>
        <taxon>Bacteria</taxon>
        <taxon>Bacillati</taxon>
        <taxon>Actinomycetota</taxon>
        <taxon>Actinomycetes</taxon>
        <taxon>Mycobacteriales</taxon>
        <taxon>Corynebacteriaceae</taxon>
        <taxon>Corynebacterium</taxon>
    </lineage>
</organism>
<dbReference type="EMBL" id="JASNUQ010000002">
    <property type="protein sequence ID" value="MDK4289559.1"/>
    <property type="molecule type" value="Genomic_DNA"/>
</dbReference>
<keyword evidence="4" id="KW-0808">Transferase</keyword>
<evidence type="ECO:0000313" key="11">
    <source>
        <dbReference type="EMBL" id="MDK4289559.1"/>
    </source>
</evidence>
<sequence>MIQKIPLKAWELMFSLLVLFLALFYVAIAFDGGLHRSIQAGLAVAFVPVSFFWRIKPILSSFLTVMILYAWSVNWITALPTNLGLTPFFLFLPVAIYGVSRQSDSRRWVTGIALLAYLYCTISPVMWQFGTDAIAYRSLEQAISWLLVQWLALSIVLQFGRAERKQEQQRELDRRIKEQSNLEKLRKIQTQERMQIAREIHDVLAHSLTLINVQASAGEIAGKTSADNSNNAQEEALRNIRRISSDSLVEVRGIVRALRDNTSKSQEQGLTGLSNMYSQLENFSKAGLKIHADLPSPEEMQDLVQYVPLITQLAVRRIIDESLTNILRHQGVETSTSIKMLISFAANELSLVITSKSKGKSVKAFEGSGSGLIGMQERVANLGGWITFKHKDGTFSVTASVPILPG</sequence>
<feature type="transmembrane region" description="Helical" evidence="9">
    <location>
        <begin position="112"/>
        <end position="130"/>
    </location>
</feature>